<dbReference type="EMBL" id="KC246810">
    <property type="protein sequence ID" value="AHF24915.1"/>
    <property type="molecule type" value="Genomic_DNA"/>
</dbReference>
<dbReference type="AlphaFoldDB" id="W0FPJ9"/>
<proteinExistence type="predicted"/>
<reference evidence="1" key="1">
    <citation type="journal article" date="2013" name="PLoS ONE">
        <title>Metagenomic insights into the carbohydrate-active enzymes carried by the microorganisms adhering to solid digesta in the rumen of cows.</title>
        <authorList>
            <person name="Wang L."/>
            <person name="Hatem A."/>
            <person name="Catalyurek U.V."/>
            <person name="Morrison M."/>
            <person name="Yu Z."/>
        </authorList>
    </citation>
    <scope>NUCLEOTIDE SEQUENCE</scope>
</reference>
<sequence>MIRYSLPDFTRHLRLNLMMVDFMRKSPEIFWDDIEISSLYGNFPGCIMNGGRIMHEVDERYTPAQIAETFDTLSDYGLTARLTLTNMVIRPEQYGDEYCRTILEAARGHDVEIIVNQDELADYVSSRYHFRRILSTTRALDGVEELNRMLNRYDMVVLDYNHNKDDPFLKQVSDPSRLEVMPNELCRPGCQARQEHYLAVSRHQLTGERDFHCPNSEYYEKSGYTGRTQSSPTILGNDDIRRLNAEYGISNFKIVGRLHTRELLLESYVYYLIRPEYRSVILEIIRKKLGK</sequence>
<evidence type="ECO:0000313" key="1">
    <source>
        <dbReference type="EMBL" id="AHF24915.1"/>
    </source>
</evidence>
<accession>W0FPJ9</accession>
<organism evidence="1">
    <name type="scientific">uncultured bacterium Contig203</name>
    <dbReference type="NCBI Taxonomy" id="1393530"/>
    <lineage>
        <taxon>Bacteria</taxon>
        <taxon>environmental samples</taxon>
    </lineage>
</organism>
<protein>
    <submittedName>
        <fullName evidence="1">Uncharacterized protein</fullName>
    </submittedName>
</protein>
<name>W0FPJ9_9BACT</name>